<evidence type="ECO:0000256" key="1">
    <source>
        <dbReference type="ARBA" id="ARBA00006620"/>
    </source>
</evidence>
<evidence type="ECO:0000256" key="2">
    <source>
        <dbReference type="ARBA" id="ARBA00022649"/>
    </source>
</evidence>
<evidence type="ECO:0000313" key="8">
    <source>
        <dbReference type="EMBL" id="KKR11268.1"/>
    </source>
</evidence>
<dbReference type="Gene3D" id="3.30.920.30">
    <property type="entry name" value="Hypothetical protein"/>
    <property type="match status" value="1"/>
</dbReference>
<proteinExistence type="inferred from homology"/>
<dbReference type="Proteomes" id="UP000034246">
    <property type="component" value="Unassembled WGS sequence"/>
</dbReference>
<evidence type="ECO:0000256" key="5">
    <source>
        <dbReference type="ARBA" id="ARBA00022801"/>
    </source>
</evidence>
<evidence type="ECO:0000313" key="9">
    <source>
        <dbReference type="Proteomes" id="UP000034246"/>
    </source>
</evidence>
<evidence type="ECO:0000256" key="7">
    <source>
        <dbReference type="ARBA" id="ARBA00023016"/>
    </source>
</evidence>
<keyword evidence="3" id="KW-0540">Nuclease</keyword>
<keyword evidence="6" id="KW-0694">RNA-binding</keyword>
<name>A0A0G0N752_9BACT</name>
<keyword evidence="4" id="KW-0255">Endonuclease</keyword>
<dbReference type="STRING" id="1618550.UT39_C0009G0028"/>
<dbReference type="InterPro" id="IPR038570">
    <property type="entry name" value="HicA_sf"/>
</dbReference>
<gene>
    <name evidence="8" type="ORF">UT39_C0009G0028</name>
</gene>
<dbReference type="GO" id="GO:0004519">
    <property type="term" value="F:endonuclease activity"/>
    <property type="evidence" value="ECO:0007669"/>
    <property type="project" value="UniProtKB-KW"/>
</dbReference>
<dbReference type="InterPro" id="IPR012933">
    <property type="entry name" value="HicA_mRNA_interferase"/>
</dbReference>
<dbReference type="AlphaFoldDB" id="A0A0G0N752"/>
<evidence type="ECO:0000256" key="4">
    <source>
        <dbReference type="ARBA" id="ARBA00022759"/>
    </source>
</evidence>
<dbReference type="GO" id="GO:0016787">
    <property type="term" value="F:hydrolase activity"/>
    <property type="evidence" value="ECO:0007669"/>
    <property type="project" value="UniProtKB-KW"/>
</dbReference>
<dbReference type="SUPFAM" id="SSF54786">
    <property type="entry name" value="YcfA/nrd intein domain"/>
    <property type="match status" value="1"/>
</dbReference>
<evidence type="ECO:0000256" key="3">
    <source>
        <dbReference type="ARBA" id="ARBA00022722"/>
    </source>
</evidence>
<keyword evidence="5" id="KW-0378">Hydrolase</keyword>
<reference evidence="8 9" key="1">
    <citation type="journal article" date="2015" name="Nature">
        <title>rRNA introns, odd ribosomes, and small enigmatic genomes across a large radiation of phyla.</title>
        <authorList>
            <person name="Brown C.T."/>
            <person name="Hug L.A."/>
            <person name="Thomas B.C."/>
            <person name="Sharon I."/>
            <person name="Castelle C.J."/>
            <person name="Singh A."/>
            <person name="Wilkins M.J."/>
            <person name="Williams K.H."/>
            <person name="Banfield J.F."/>
        </authorList>
    </citation>
    <scope>NUCLEOTIDE SEQUENCE [LARGE SCALE GENOMIC DNA]</scope>
</reference>
<evidence type="ECO:0000256" key="6">
    <source>
        <dbReference type="ARBA" id="ARBA00022884"/>
    </source>
</evidence>
<keyword evidence="2" id="KW-1277">Toxin-antitoxin system</keyword>
<organism evidence="8 9">
    <name type="scientific">Candidatus Woesebacteria bacterium GW2011_GWA1_39_21</name>
    <dbReference type="NCBI Taxonomy" id="1618550"/>
    <lineage>
        <taxon>Bacteria</taxon>
        <taxon>Candidatus Woeseibacteriota</taxon>
    </lineage>
</organism>
<accession>A0A0G0N752</accession>
<comment type="caution">
    <text evidence="8">The sequence shown here is derived from an EMBL/GenBank/DDBJ whole genome shotgun (WGS) entry which is preliminary data.</text>
</comment>
<dbReference type="EMBL" id="LBWP01000009">
    <property type="protein sequence ID" value="KKR11268.1"/>
    <property type="molecule type" value="Genomic_DNA"/>
</dbReference>
<keyword evidence="7" id="KW-0346">Stress response</keyword>
<protein>
    <recommendedName>
        <fullName evidence="10">YcfA family protein</fullName>
    </recommendedName>
</protein>
<comment type="similarity">
    <text evidence="1">Belongs to the HicA mRNA interferase family.</text>
</comment>
<dbReference type="Pfam" id="PF07927">
    <property type="entry name" value="HicA_toxin"/>
    <property type="match status" value="1"/>
</dbReference>
<dbReference type="GO" id="GO:0003729">
    <property type="term" value="F:mRNA binding"/>
    <property type="evidence" value="ECO:0007669"/>
    <property type="project" value="InterPro"/>
</dbReference>
<evidence type="ECO:0008006" key="10">
    <source>
        <dbReference type="Google" id="ProtNLM"/>
    </source>
</evidence>
<sequence length="73" mass="8316">MPKLYSSKDVTKVLKRAGFSQVSQKGSHIKYRGFYRGKLQTVIVPNHKEIAKGTFNSILTQASMTLEEFKGYF</sequence>